<keyword evidence="4 8" id="KW-0732">Signal</keyword>
<comment type="similarity">
    <text evidence="2">Belongs to the GerABKC lipoprotein family.</text>
</comment>
<dbReference type="InterPro" id="IPR046953">
    <property type="entry name" value="Spore_GerAC-like_C"/>
</dbReference>
<evidence type="ECO:0000313" key="12">
    <source>
        <dbReference type="Proteomes" id="UP000641588"/>
    </source>
</evidence>
<evidence type="ECO:0000256" key="2">
    <source>
        <dbReference type="ARBA" id="ARBA00007886"/>
    </source>
</evidence>
<reference evidence="11" key="1">
    <citation type="submission" date="2019-10" db="EMBL/GenBank/DDBJ databases">
        <title>Description of Paenibacillus glebae sp. nov.</title>
        <authorList>
            <person name="Carlier A."/>
            <person name="Qi S."/>
        </authorList>
    </citation>
    <scope>NUCLEOTIDE SEQUENCE</scope>
    <source>
        <strain evidence="11">LMG 31456</strain>
    </source>
</reference>
<evidence type="ECO:0000256" key="1">
    <source>
        <dbReference type="ARBA" id="ARBA00004635"/>
    </source>
</evidence>
<dbReference type="RefSeq" id="WP_171654934.1">
    <property type="nucleotide sequence ID" value="NZ_WHOD01000101.1"/>
</dbReference>
<evidence type="ECO:0000259" key="9">
    <source>
        <dbReference type="Pfam" id="PF05504"/>
    </source>
</evidence>
<dbReference type="NCBIfam" id="TIGR02887">
    <property type="entry name" value="spore_ger_x_C"/>
    <property type="match status" value="1"/>
</dbReference>
<feature type="signal peptide" evidence="8">
    <location>
        <begin position="1"/>
        <end position="21"/>
    </location>
</feature>
<feature type="domain" description="Spore germination protein N-terminal" evidence="10">
    <location>
        <begin position="23"/>
        <end position="197"/>
    </location>
</feature>
<feature type="chain" id="PRO_5038513881" evidence="8">
    <location>
        <begin position="22"/>
        <end position="389"/>
    </location>
</feature>
<keyword evidence="7" id="KW-0449">Lipoprotein</keyword>
<keyword evidence="6" id="KW-0564">Palmitate</keyword>
<evidence type="ECO:0000256" key="4">
    <source>
        <dbReference type="ARBA" id="ARBA00022729"/>
    </source>
</evidence>
<gene>
    <name evidence="11" type="ORF">GC093_26295</name>
</gene>
<dbReference type="InterPro" id="IPR008844">
    <property type="entry name" value="Spore_GerAC-like"/>
</dbReference>
<evidence type="ECO:0000256" key="5">
    <source>
        <dbReference type="ARBA" id="ARBA00023136"/>
    </source>
</evidence>
<name>A0A972GUS9_9BACL</name>
<dbReference type="InterPro" id="IPR057336">
    <property type="entry name" value="GerAC_N"/>
</dbReference>
<evidence type="ECO:0000256" key="3">
    <source>
        <dbReference type="ARBA" id="ARBA00022544"/>
    </source>
</evidence>
<dbReference type="PANTHER" id="PTHR35789">
    <property type="entry name" value="SPORE GERMINATION PROTEIN B3"/>
    <property type="match status" value="1"/>
</dbReference>
<dbReference type="InterPro" id="IPR038501">
    <property type="entry name" value="Spore_GerAC_C_sf"/>
</dbReference>
<protein>
    <submittedName>
        <fullName evidence="11">Ger(X)C family spore germination protein</fullName>
    </submittedName>
</protein>
<dbReference type="AlphaFoldDB" id="A0A972GUS9"/>
<keyword evidence="5" id="KW-0472">Membrane</keyword>
<dbReference type="Proteomes" id="UP000641588">
    <property type="component" value="Unassembled WGS sequence"/>
</dbReference>
<accession>A0A972GUS9</accession>
<dbReference type="GO" id="GO:0016020">
    <property type="term" value="C:membrane"/>
    <property type="evidence" value="ECO:0007669"/>
    <property type="project" value="UniProtKB-SubCell"/>
</dbReference>
<keyword evidence="3" id="KW-0309">Germination</keyword>
<evidence type="ECO:0000256" key="6">
    <source>
        <dbReference type="ARBA" id="ARBA00023139"/>
    </source>
</evidence>
<dbReference type="EMBL" id="WHOD01000101">
    <property type="protein sequence ID" value="NOU96703.1"/>
    <property type="molecule type" value="Genomic_DNA"/>
</dbReference>
<evidence type="ECO:0000259" key="10">
    <source>
        <dbReference type="Pfam" id="PF25198"/>
    </source>
</evidence>
<comment type="subcellular location">
    <subcellularLocation>
        <location evidence="1">Membrane</location>
        <topology evidence="1">Lipid-anchor</topology>
    </subcellularLocation>
</comment>
<organism evidence="11 12">
    <name type="scientific">Paenibacillus foliorum</name>
    <dbReference type="NCBI Taxonomy" id="2654974"/>
    <lineage>
        <taxon>Bacteria</taxon>
        <taxon>Bacillati</taxon>
        <taxon>Bacillota</taxon>
        <taxon>Bacilli</taxon>
        <taxon>Bacillales</taxon>
        <taxon>Paenibacillaceae</taxon>
        <taxon>Paenibacillus</taxon>
    </lineage>
</organism>
<comment type="caution">
    <text evidence="11">The sequence shown here is derived from an EMBL/GenBank/DDBJ whole genome shotgun (WGS) entry which is preliminary data.</text>
</comment>
<evidence type="ECO:0000313" key="11">
    <source>
        <dbReference type="EMBL" id="NOU96703.1"/>
    </source>
</evidence>
<dbReference type="GO" id="GO:0009847">
    <property type="term" value="P:spore germination"/>
    <property type="evidence" value="ECO:0007669"/>
    <property type="project" value="InterPro"/>
</dbReference>
<proteinExistence type="inferred from homology"/>
<dbReference type="PANTHER" id="PTHR35789:SF1">
    <property type="entry name" value="SPORE GERMINATION PROTEIN B3"/>
    <property type="match status" value="1"/>
</dbReference>
<feature type="domain" description="Spore germination GerAC-like C-terminal" evidence="9">
    <location>
        <begin position="217"/>
        <end position="375"/>
    </location>
</feature>
<dbReference type="Pfam" id="PF05504">
    <property type="entry name" value="Spore_GerAC"/>
    <property type="match status" value="1"/>
</dbReference>
<evidence type="ECO:0000256" key="8">
    <source>
        <dbReference type="SAM" id="SignalP"/>
    </source>
</evidence>
<dbReference type="Gene3D" id="3.30.300.210">
    <property type="entry name" value="Nutrient germinant receptor protein C, domain 3"/>
    <property type="match status" value="1"/>
</dbReference>
<evidence type="ECO:0000256" key="7">
    <source>
        <dbReference type="ARBA" id="ARBA00023288"/>
    </source>
</evidence>
<keyword evidence="12" id="KW-1185">Reference proteome</keyword>
<sequence length="389" mass="44359">MRKSICTLVLIVELLIGSGCATDMKNIEKLNYANAIGIDYKDGKYHAYIQLIDLQNVAKTSDGKKGPARVWIGEGVGYTFEEALFQPYETAQERIIWGHVTVLLISESALKEGIKRIYDSFSRYHEFRLTPWVYATRESVKDIFSVTGFFQRSPLSTILHEPKGIHSQTSYVTSIRLQQLIRQINEPGFTSIIPTLAVNKIQWSEKNKPEPKLMIDGAIFLKNDSFRSYIPLKELTGLRWIQPGMIRVGIPVPDHKDPSVQIVVDNPKASLKYINRGDRPQYDVKMKATGYVVSRTKDDLLNFRQLTGATKKAIEAEIRSLFRTGIAKKTDVLNLEYNLFRYHYGEWKAMSPAEDRLLTDDTIHDIHIDLNITHTSSEKNKSVQGIGRH</sequence>
<dbReference type="Pfam" id="PF25198">
    <property type="entry name" value="Spore_GerAC_N"/>
    <property type="match status" value="1"/>
</dbReference>